<protein>
    <submittedName>
        <fullName evidence="2">Kinase-related protein</fullName>
    </submittedName>
</protein>
<evidence type="ECO:0000313" key="2">
    <source>
        <dbReference type="EMBL" id="GFA88852.1"/>
    </source>
</evidence>
<keyword evidence="2" id="KW-0418">Kinase</keyword>
<evidence type="ECO:0000256" key="1">
    <source>
        <dbReference type="SAM" id="MobiDB-lite"/>
    </source>
</evidence>
<dbReference type="AlphaFoldDB" id="A0A699KGC3"/>
<name>A0A699KGC3_TANCI</name>
<feature type="compositionally biased region" description="Polar residues" evidence="1">
    <location>
        <begin position="58"/>
        <end position="77"/>
    </location>
</feature>
<keyword evidence="2" id="KW-0808">Transferase</keyword>
<accession>A0A699KGC3</accession>
<sequence length="99" mass="10954">NDNSAMWVQGAGSRAVPANTYYSFQGQTQQQPSGYRQGQQQQQQPSQGYGGAAFNYPNYYQSQTGISQDHQLQQNPRDGSLVGGSQGQPKPQQQSQQLW</sequence>
<feature type="compositionally biased region" description="Low complexity" evidence="1">
    <location>
        <begin position="87"/>
        <end position="99"/>
    </location>
</feature>
<dbReference type="PANTHER" id="PTHR46445">
    <property type="entry name" value="RNA POLYMERASE II DEGRADATION FACTOR-LIKE PROTEIN (DUF1296)"/>
    <property type="match status" value="1"/>
</dbReference>
<comment type="caution">
    <text evidence="2">The sequence shown here is derived from an EMBL/GenBank/DDBJ whole genome shotgun (WGS) entry which is preliminary data.</text>
</comment>
<dbReference type="GO" id="GO:0016301">
    <property type="term" value="F:kinase activity"/>
    <property type="evidence" value="ECO:0007669"/>
    <property type="project" value="UniProtKB-KW"/>
</dbReference>
<dbReference type="EMBL" id="BKCJ010507922">
    <property type="protein sequence ID" value="GFA88852.1"/>
    <property type="molecule type" value="Genomic_DNA"/>
</dbReference>
<feature type="region of interest" description="Disordered" evidence="1">
    <location>
        <begin position="18"/>
        <end position="99"/>
    </location>
</feature>
<gene>
    <name evidence="2" type="ORF">Tci_660824</name>
</gene>
<feature type="compositionally biased region" description="Low complexity" evidence="1">
    <location>
        <begin position="25"/>
        <end position="47"/>
    </location>
</feature>
<dbReference type="PANTHER" id="PTHR46445:SF16">
    <property type="entry name" value="GBF-INTERACTING PROTEIN"/>
    <property type="match status" value="1"/>
</dbReference>
<reference evidence="2" key="1">
    <citation type="journal article" date="2019" name="Sci. Rep.">
        <title>Draft genome of Tanacetum cinerariifolium, the natural source of mosquito coil.</title>
        <authorList>
            <person name="Yamashiro T."/>
            <person name="Shiraishi A."/>
            <person name="Satake H."/>
            <person name="Nakayama K."/>
        </authorList>
    </citation>
    <scope>NUCLEOTIDE SEQUENCE</scope>
</reference>
<proteinExistence type="predicted"/>
<organism evidence="2">
    <name type="scientific">Tanacetum cinerariifolium</name>
    <name type="common">Dalmatian daisy</name>
    <name type="synonym">Chrysanthemum cinerariifolium</name>
    <dbReference type="NCBI Taxonomy" id="118510"/>
    <lineage>
        <taxon>Eukaryota</taxon>
        <taxon>Viridiplantae</taxon>
        <taxon>Streptophyta</taxon>
        <taxon>Embryophyta</taxon>
        <taxon>Tracheophyta</taxon>
        <taxon>Spermatophyta</taxon>
        <taxon>Magnoliopsida</taxon>
        <taxon>eudicotyledons</taxon>
        <taxon>Gunneridae</taxon>
        <taxon>Pentapetalae</taxon>
        <taxon>asterids</taxon>
        <taxon>campanulids</taxon>
        <taxon>Asterales</taxon>
        <taxon>Asteraceae</taxon>
        <taxon>Asteroideae</taxon>
        <taxon>Anthemideae</taxon>
        <taxon>Anthemidinae</taxon>
        <taxon>Tanacetum</taxon>
    </lineage>
</organism>
<feature type="non-terminal residue" evidence="2">
    <location>
        <position position="1"/>
    </location>
</feature>